<reference evidence="3 4" key="1">
    <citation type="submission" date="2019-02" db="EMBL/GenBank/DDBJ databases">
        <title>Deep-cultivation of Planctomycetes and their phenomic and genomic characterization uncovers novel biology.</title>
        <authorList>
            <person name="Wiegand S."/>
            <person name="Jogler M."/>
            <person name="Boedeker C."/>
            <person name="Pinto D."/>
            <person name="Vollmers J."/>
            <person name="Rivas-Marin E."/>
            <person name="Kohn T."/>
            <person name="Peeters S.H."/>
            <person name="Heuer A."/>
            <person name="Rast P."/>
            <person name="Oberbeckmann S."/>
            <person name="Bunk B."/>
            <person name="Jeske O."/>
            <person name="Meyerdierks A."/>
            <person name="Storesund J.E."/>
            <person name="Kallscheuer N."/>
            <person name="Luecker S."/>
            <person name="Lage O.M."/>
            <person name="Pohl T."/>
            <person name="Merkel B.J."/>
            <person name="Hornburger P."/>
            <person name="Mueller R.-W."/>
            <person name="Bruemmer F."/>
            <person name="Labrenz M."/>
            <person name="Spormann A.M."/>
            <person name="Op Den Camp H."/>
            <person name="Overmann J."/>
            <person name="Amann R."/>
            <person name="Jetten M.S.M."/>
            <person name="Mascher T."/>
            <person name="Medema M.H."/>
            <person name="Devos D.P."/>
            <person name="Kaster A.-K."/>
            <person name="Ovreas L."/>
            <person name="Rohde M."/>
            <person name="Galperin M.Y."/>
            <person name="Jogler C."/>
        </authorList>
    </citation>
    <scope>NUCLEOTIDE SEQUENCE [LARGE SCALE GENOMIC DNA]</scope>
    <source>
        <strain evidence="3 4">Pan54</strain>
    </source>
</reference>
<sequence length="270" mass="30392" precursor="true">MRIVIPAFLMLFFLSAPVLAQKIVAHRGASFDAPENTLAAFKLAWKMDADAIEGDFYLTADQKIVCIHDKSTKRTAAVEREIATSTYEELKSIDVGSWKSPEFAEERIATLEQVLQIVPAGKNFLIEIKCGSEIVPMLTRILNQKILPFSQIRIICFDAEVIAACKKSLPEIKAFWLTSFRQDKRTGKWSPSVDEVLQTLKRIKADGLDSRAEREVVTAEFVTQVKNAGYEFHIWTVNDPQEADHFSELGVDSITTDRPDLLSRVLETAE</sequence>
<evidence type="ECO:0000313" key="3">
    <source>
        <dbReference type="EMBL" id="TWT59516.1"/>
    </source>
</evidence>
<dbReference type="CDD" id="cd08582">
    <property type="entry name" value="GDPD_like_2"/>
    <property type="match status" value="1"/>
</dbReference>
<keyword evidence="1" id="KW-0732">Signal</keyword>
<dbReference type="InterPro" id="IPR030395">
    <property type="entry name" value="GP_PDE_dom"/>
</dbReference>
<dbReference type="EMBL" id="SJPG01000001">
    <property type="protein sequence ID" value="TWT59516.1"/>
    <property type="molecule type" value="Genomic_DNA"/>
</dbReference>
<dbReference type="OrthoDB" id="238714at2"/>
<dbReference type="Pfam" id="PF03009">
    <property type="entry name" value="GDPD"/>
    <property type="match status" value="1"/>
</dbReference>
<dbReference type="InterPro" id="IPR017946">
    <property type="entry name" value="PLC-like_Pdiesterase_TIM-brl"/>
</dbReference>
<dbReference type="AlphaFoldDB" id="A0A5C5X944"/>
<feature type="signal peptide" evidence="1">
    <location>
        <begin position="1"/>
        <end position="20"/>
    </location>
</feature>
<dbReference type="Proteomes" id="UP000316095">
    <property type="component" value="Unassembled WGS sequence"/>
</dbReference>
<comment type="caution">
    <text evidence="3">The sequence shown here is derived from an EMBL/GenBank/DDBJ whole genome shotgun (WGS) entry which is preliminary data.</text>
</comment>
<dbReference type="PANTHER" id="PTHR46211">
    <property type="entry name" value="GLYCEROPHOSPHORYL DIESTER PHOSPHODIESTERASE"/>
    <property type="match status" value="1"/>
</dbReference>
<dbReference type="EC" id="3.1.4.46" evidence="3"/>
<name>A0A5C5X944_9PLAN</name>
<accession>A0A5C5X944</accession>
<evidence type="ECO:0000256" key="1">
    <source>
        <dbReference type="SAM" id="SignalP"/>
    </source>
</evidence>
<feature type="domain" description="GP-PDE" evidence="2">
    <location>
        <begin position="21"/>
        <end position="266"/>
    </location>
</feature>
<dbReference type="Gene3D" id="3.20.20.190">
    <property type="entry name" value="Phosphatidylinositol (PI) phosphodiesterase"/>
    <property type="match status" value="1"/>
</dbReference>
<evidence type="ECO:0000313" key="4">
    <source>
        <dbReference type="Proteomes" id="UP000316095"/>
    </source>
</evidence>
<keyword evidence="4" id="KW-1185">Reference proteome</keyword>
<proteinExistence type="predicted"/>
<dbReference type="GO" id="GO:0008889">
    <property type="term" value="F:glycerophosphodiester phosphodiesterase activity"/>
    <property type="evidence" value="ECO:0007669"/>
    <property type="project" value="UniProtKB-EC"/>
</dbReference>
<keyword evidence="3" id="KW-0378">Hydrolase</keyword>
<organism evidence="3 4">
    <name type="scientific">Rubinisphaera italica</name>
    <dbReference type="NCBI Taxonomy" id="2527969"/>
    <lineage>
        <taxon>Bacteria</taxon>
        <taxon>Pseudomonadati</taxon>
        <taxon>Planctomycetota</taxon>
        <taxon>Planctomycetia</taxon>
        <taxon>Planctomycetales</taxon>
        <taxon>Planctomycetaceae</taxon>
        <taxon>Rubinisphaera</taxon>
    </lineage>
</organism>
<evidence type="ECO:0000259" key="2">
    <source>
        <dbReference type="PROSITE" id="PS51704"/>
    </source>
</evidence>
<protein>
    <submittedName>
        <fullName evidence="3">Glycerophosphoryl diester phosphodiesterase</fullName>
        <ecNumber evidence="3">3.1.4.46</ecNumber>
    </submittedName>
</protein>
<gene>
    <name evidence="3" type="primary">ugpQ_1</name>
    <name evidence="3" type="ORF">Pan54_02230</name>
</gene>
<dbReference type="PANTHER" id="PTHR46211:SF1">
    <property type="entry name" value="GLYCEROPHOSPHODIESTER PHOSPHODIESTERASE, CYTOPLASMIC"/>
    <property type="match status" value="1"/>
</dbReference>
<feature type="chain" id="PRO_5023032699" evidence="1">
    <location>
        <begin position="21"/>
        <end position="270"/>
    </location>
</feature>
<dbReference type="RefSeq" id="WP_146501651.1">
    <property type="nucleotide sequence ID" value="NZ_SJPG01000001.1"/>
</dbReference>
<dbReference type="GO" id="GO:0006629">
    <property type="term" value="P:lipid metabolic process"/>
    <property type="evidence" value="ECO:0007669"/>
    <property type="project" value="InterPro"/>
</dbReference>
<dbReference type="SUPFAM" id="SSF51695">
    <property type="entry name" value="PLC-like phosphodiesterases"/>
    <property type="match status" value="1"/>
</dbReference>
<dbReference type="PROSITE" id="PS51704">
    <property type="entry name" value="GP_PDE"/>
    <property type="match status" value="1"/>
</dbReference>